<evidence type="ECO:0000259" key="4">
    <source>
        <dbReference type="Pfam" id="PF24568"/>
    </source>
</evidence>
<dbReference type="InterPro" id="IPR050570">
    <property type="entry name" value="Cell_wall_metabolism_enzyme"/>
</dbReference>
<dbReference type="GeneID" id="82855269"/>
<dbReference type="InterPro" id="IPR011055">
    <property type="entry name" value="Dup_hybrid_motif"/>
</dbReference>
<evidence type="ECO:0000256" key="2">
    <source>
        <dbReference type="SAM" id="MobiDB-lite"/>
    </source>
</evidence>
<feature type="domain" description="M23ase beta-sheet core" evidence="3">
    <location>
        <begin position="312"/>
        <end position="416"/>
    </location>
</feature>
<evidence type="ECO:0000313" key="6">
    <source>
        <dbReference type="Proteomes" id="UP000288675"/>
    </source>
</evidence>
<dbReference type="EMBL" id="CP035232">
    <property type="protein sequence ID" value="QAT67214.1"/>
    <property type="molecule type" value="Genomic_DNA"/>
</dbReference>
<feature type="region of interest" description="Disordered" evidence="2">
    <location>
        <begin position="253"/>
        <end position="295"/>
    </location>
</feature>
<dbReference type="AlphaFoldDB" id="A0AAJ4D483"/>
<dbReference type="Pfam" id="PF24568">
    <property type="entry name" value="CC_PcsB"/>
    <property type="match status" value="1"/>
</dbReference>
<gene>
    <name evidence="5" type="ORF">EQZ20_21575</name>
</gene>
<feature type="compositionally biased region" description="Low complexity" evidence="2">
    <location>
        <begin position="280"/>
        <end position="292"/>
    </location>
</feature>
<accession>A0AAJ4D483</accession>
<dbReference type="InterPro" id="IPR016047">
    <property type="entry name" value="M23ase_b-sheet_dom"/>
</dbReference>
<feature type="region of interest" description="Disordered" evidence="2">
    <location>
        <begin position="32"/>
        <end position="94"/>
    </location>
</feature>
<protein>
    <submittedName>
        <fullName evidence="5">Peptidase M23</fullName>
    </submittedName>
</protein>
<name>A0AAJ4D483_9BACI</name>
<evidence type="ECO:0000313" key="5">
    <source>
        <dbReference type="EMBL" id="QAT67214.1"/>
    </source>
</evidence>
<sequence length="422" mass="46991">MKRRLMTLSLTALLGTSAVLIPLKSNDALAYGDLDKKKSDVRSKQSKNETKREKKKQELSELESKESSLKSDIEKIDRQMTDTNEKLEKKNGEIDQTKESIEELKAQIKELKEKIEKRNEILKDRARTIQENGGSNRYIDVLLGAKSFGDFISRAGAVSTIVEADKDLIEEQEKDLQLVEDKETKLNEKLQSLEKALKELEELKKALEGQQKEKSNVMKQVKHDKDHVHAELGALENEAEVLKRQDEAIKAEEAYRKKQEAEEKRKAEAAKQQDTGDRTASSSKPSAPGSSGFIRPASGKFSSGFGNRSLGNHFGVDIANRGSGVPIYAAAAGTVYNAHYSSSYGNVVFITHNINGQTYQTVYAHMSSIKVRTGQRVEQGQVIGTMGNTGQSYGQHLHFEIHKGLWNNAKSNAVDPANYIPL</sequence>
<dbReference type="Proteomes" id="UP000288675">
    <property type="component" value="Chromosome"/>
</dbReference>
<evidence type="ECO:0000256" key="1">
    <source>
        <dbReference type="ARBA" id="ARBA00022729"/>
    </source>
</evidence>
<proteinExistence type="predicted"/>
<dbReference type="InterPro" id="IPR057309">
    <property type="entry name" value="PcsB_CC"/>
</dbReference>
<dbReference type="CDD" id="cd12797">
    <property type="entry name" value="M23_peptidase"/>
    <property type="match status" value="1"/>
</dbReference>
<keyword evidence="1" id="KW-0732">Signal</keyword>
<organism evidence="5 6">
    <name type="scientific">Bacillus glycinifermentans</name>
    <dbReference type="NCBI Taxonomy" id="1664069"/>
    <lineage>
        <taxon>Bacteria</taxon>
        <taxon>Bacillati</taxon>
        <taxon>Bacillota</taxon>
        <taxon>Bacilli</taxon>
        <taxon>Bacillales</taxon>
        <taxon>Bacillaceae</taxon>
        <taxon>Bacillus</taxon>
    </lineage>
</organism>
<dbReference type="PANTHER" id="PTHR21666">
    <property type="entry name" value="PEPTIDASE-RELATED"/>
    <property type="match status" value="1"/>
</dbReference>
<evidence type="ECO:0000259" key="3">
    <source>
        <dbReference type="Pfam" id="PF01551"/>
    </source>
</evidence>
<dbReference type="PANTHER" id="PTHR21666:SF270">
    <property type="entry name" value="MUREIN HYDROLASE ACTIVATOR ENVC"/>
    <property type="match status" value="1"/>
</dbReference>
<dbReference type="Gene3D" id="2.70.70.10">
    <property type="entry name" value="Glucose Permease (Domain IIA)"/>
    <property type="match status" value="1"/>
</dbReference>
<dbReference type="GO" id="GO:0004222">
    <property type="term" value="F:metalloendopeptidase activity"/>
    <property type="evidence" value="ECO:0007669"/>
    <property type="project" value="TreeGrafter"/>
</dbReference>
<dbReference type="RefSeq" id="WP_046129467.1">
    <property type="nucleotide sequence ID" value="NZ_CP035232.1"/>
</dbReference>
<feature type="domain" description="Peptidoglycan hydrolase PcsB coiled-coil" evidence="4">
    <location>
        <begin position="108"/>
        <end position="182"/>
    </location>
</feature>
<dbReference type="KEGG" id="bgy:BGLY_4161"/>
<dbReference type="Gene3D" id="6.10.250.3150">
    <property type="match status" value="1"/>
</dbReference>
<feature type="compositionally biased region" description="Basic and acidic residues" evidence="2">
    <location>
        <begin position="253"/>
        <end position="277"/>
    </location>
</feature>
<dbReference type="Pfam" id="PF01551">
    <property type="entry name" value="Peptidase_M23"/>
    <property type="match status" value="1"/>
</dbReference>
<reference evidence="5 6" key="1">
    <citation type="submission" date="2019-01" db="EMBL/GenBank/DDBJ databases">
        <title>Genome sequence of Bacillus glycinifermentans SRCM103574.</title>
        <authorList>
            <person name="Kong H.-J."/>
            <person name="Jeong S.-Y."/>
            <person name="Jeong D.-Y."/>
        </authorList>
    </citation>
    <scope>NUCLEOTIDE SEQUENCE [LARGE SCALE GENOMIC DNA]</scope>
    <source>
        <strain evidence="5 6">SRCM103574</strain>
    </source>
</reference>
<feature type="compositionally biased region" description="Basic and acidic residues" evidence="2">
    <location>
        <begin position="33"/>
        <end position="94"/>
    </location>
</feature>
<dbReference type="SUPFAM" id="SSF51261">
    <property type="entry name" value="Duplicated hybrid motif"/>
    <property type="match status" value="1"/>
</dbReference>